<dbReference type="EMBL" id="CAJVCH010019502">
    <property type="protein sequence ID" value="CAG7687318.1"/>
    <property type="molecule type" value="Genomic_DNA"/>
</dbReference>
<dbReference type="Proteomes" id="UP000708208">
    <property type="component" value="Unassembled WGS sequence"/>
</dbReference>
<sequence>MWVGSAEMLQLRVTYQRKMDHRFCSGSGVCTPASPGLHAYAKHIIIVILPITRDQNDMESACLQMPVDENLPFDSL</sequence>
<gene>
    <name evidence="1" type="ORF">AFUS01_LOCUS3252</name>
</gene>
<evidence type="ECO:0000313" key="1">
    <source>
        <dbReference type="EMBL" id="CAG7687318.1"/>
    </source>
</evidence>
<organism evidence="1 2">
    <name type="scientific">Allacma fusca</name>
    <dbReference type="NCBI Taxonomy" id="39272"/>
    <lineage>
        <taxon>Eukaryota</taxon>
        <taxon>Metazoa</taxon>
        <taxon>Ecdysozoa</taxon>
        <taxon>Arthropoda</taxon>
        <taxon>Hexapoda</taxon>
        <taxon>Collembola</taxon>
        <taxon>Symphypleona</taxon>
        <taxon>Sminthuridae</taxon>
        <taxon>Allacma</taxon>
    </lineage>
</organism>
<evidence type="ECO:0000313" key="2">
    <source>
        <dbReference type="Proteomes" id="UP000708208"/>
    </source>
</evidence>
<protein>
    <submittedName>
        <fullName evidence="1">Uncharacterized protein</fullName>
    </submittedName>
</protein>
<dbReference type="AlphaFoldDB" id="A0A8J2J3J8"/>
<accession>A0A8J2J3J8</accession>
<comment type="caution">
    <text evidence="1">The sequence shown here is derived from an EMBL/GenBank/DDBJ whole genome shotgun (WGS) entry which is preliminary data.</text>
</comment>
<keyword evidence="2" id="KW-1185">Reference proteome</keyword>
<reference evidence="1" key="1">
    <citation type="submission" date="2021-06" db="EMBL/GenBank/DDBJ databases">
        <authorList>
            <person name="Hodson N. C."/>
            <person name="Mongue J. A."/>
            <person name="Jaron S. K."/>
        </authorList>
    </citation>
    <scope>NUCLEOTIDE SEQUENCE</scope>
</reference>
<name>A0A8J2J3J8_9HEXA</name>
<proteinExistence type="predicted"/>